<protein>
    <submittedName>
        <fullName evidence="2">Uncharacterized protein</fullName>
    </submittedName>
</protein>
<name>A0A6A0ACT2_HAELA</name>
<evidence type="ECO:0000313" key="3">
    <source>
        <dbReference type="Proteomes" id="UP000485058"/>
    </source>
</evidence>
<comment type="caution">
    <text evidence="2">The sequence shown here is derived from an EMBL/GenBank/DDBJ whole genome shotgun (WGS) entry which is preliminary data.</text>
</comment>
<reference evidence="2 3" key="1">
    <citation type="submission" date="2020-02" db="EMBL/GenBank/DDBJ databases">
        <title>Draft genome sequence of Haematococcus lacustris strain NIES-144.</title>
        <authorList>
            <person name="Morimoto D."/>
            <person name="Nakagawa S."/>
            <person name="Yoshida T."/>
            <person name="Sawayama S."/>
        </authorList>
    </citation>
    <scope>NUCLEOTIDE SEQUENCE [LARGE SCALE GENOMIC DNA]</scope>
    <source>
        <strain evidence="2 3">NIES-144</strain>
    </source>
</reference>
<dbReference type="AlphaFoldDB" id="A0A6A0ACT2"/>
<proteinExistence type="predicted"/>
<feature type="compositionally biased region" description="Gly residues" evidence="1">
    <location>
        <begin position="1"/>
        <end position="19"/>
    </location>
</feature>
<feature type="region of interest" description="Disordered" evidence="1">
    <location>
        <begin position="1"/>
        <end position="85"/>
    </location>
</feature>
<gene>
    <name evidence="2" type="ORF">HaLaN_28604</name>
</gene>
<feature type="non-terminal residue" evidence="2">
    <location>
        <position position="99"/>
    </location>
</feature>
<feature type="non-terminal residue" evidence="2">
    <location>
        <position position="1"/>
    </location>
</feature>
<evidence type="ECO:0000313" key="2">
    <source>
        <dbReference type="EMBL" id="GFH29864.1"/>
    </source>
</evidence>
<evidence type="ECO:0000256" key="1">
    <source>
        <dbReference type="SAM" id="MobiDB-lite"/>
    </source>
</evidence>
<sequence length="99" mass="10087">CGSWPAGGAGSVPQGAGGGHPDERPPVLSVLHTAGTEPAAPHRAVLTSRAGPRGAPHCPAPGQGGDEAVPGSSYRLGRGLLPPSSHHRRRCWVRCQHVL</sequence>
<dbReference type="EMBL" id="BLLF01004567">
    <property type="protein sequence ID" value="GFH29864.1"/>
    <property type="molecule type" value="Genomic_DNA"/>
</dbReference>
<keyword evidence="3" id="KW-1185">Reference proteome</keyword>
<dbReference type="Proteomes" id="UP000485058">
    <property type="component" value="Unassembled WGS sequence"/>
</dbReference>
<accession>A0A6A0ACT2</accession>
<organism evidence="2 3">
    <name type="scientific">Haematococcus lacustris</name>
    <name type="common">Green alga</name>
    <name type="synonym">Haematococcus pluvialis</name>
    <dbReference type="NCBI Taxonomy" id="44745"/>
    <lineage>
        <taxon>Eukaryota</taxon>
        <taxon>Viridiplantae</taxon>
        <taxon>Chlorophyta</taxon>
        <taxon>core chlorophytes</taxon>
        <taxon>Chlorophyceae</taxon>
        <taxon>CS clade</taxon>
        <taxon>Chlamydomonadales</taxon>
        <taxon>Haematococcaceae</taxon>
        <taxon>Haematococcus</taxon>
    </lineage>
</organism>